<dbReference type="Pfam" id="PF02843">
    <property type="entry name" value="GARS_C"/>
    <property type="match status" value="1"/>
</dbReference>
<dbReference type="HAMAP" id="MF_00138">
    <property type="entry name" value="GARS"/>
    <property type="match status" value="1"/>
</dbReference>
<evidence type="ECO:0000256" key="6">
    <source>
        <dbReference type="ARBA" id="ARBA00022723"/>
    </source>
</evidence>
<dbReference type="InterPro" id="IPR037123">
    <property type="entry name" value="PRibGlycinamide_synth_C_sf"/>
</dbReference>
<dbReference type="InterPro" id="IPR020560">
    <property type="entry name" value="PRibGlycinamide_synth_C-dom"/>
</dbReference>
<dbReference type="UniPathway" id="UPA00074">
    <property type="reaction ID" value="UER00125"/>
</dbReference>
<dbReference type="GO" id="GO:0004637">
    <property type="term" value="F:phosphoribosylamine-glycine ligase activity"/>
    <property type="evidence" value="ECO:0007669"/>
    <property type="project" value="UniProtKB-UniRule"/>
</dbReference>
<keyword evidence="9 15" id="KW-0067">ATP-binding</keyword>
<dbReference type="GO" id="GO:0005524">
    <property type="term" value="F:ATP binding"/>
    <property type="evidence" value="ECO:0007669"/>
    <property type="project" value="UniProtKB-UniRule"/>
</dbReference>
<evidence type="ECO:0000256" key="11">
    <source>
        <dbReference type="ARBA" id="ARBA00038345"/>
    </source>
</evidence>
<dbReference type="FunFam" id="3.90.600.10:FF:000001">
    <property type="entry name" value="Trifunctional purine biosynthetic protein adenosine-3"/>
    <property type="match status" value="1"/>
</dbReference>
<keyword evidence="6" id="KW-0479">Metal-binding</keyword>
<evidence type="ECO:0000256" key="2">
    <source>
        <dbReference type="ARBA" id="ARBA00001946"/>
    </source>
</evidence>
<dbReference type="SUPFAM" id="SSF51246">
    <property type="entry name" value="Rudiment single hybrid motif"/>
    <property type="match status" value="1"/>
</dbReference>
<evidence type="ECO:0000256" key="5">
    <source>
        <dbReference type="ARBA" id="ARBA00022598"/>
    </source>
</evidence>
<dbReference type="SMART" id="SM01210">
    <property type="entry name" value="GARS_C"/>
    <property type="match status" value="1"/>
</dbReference>
<dbReference type="InterPro" id="IPR011761">
    <property type="entry name" value="ATP-grasp"/>
</dbReference>
<dbReference type="PANTHER" id="PTHR43472">
    <property type="entry name" value="PHOSPHORIBOSYLAMINE--GLYCINE LIGASE"/>
    <property type="match status" value="1"/>
</dbReference>
<dbReference type="PANTHER" id="PTHR43472:SF1">
    <property type="entry name" value="PHOSPHORIBOSYLAMINE--GLYCINE LIGASE, CHLOROPLASTIC"/>
    <property type="match status" value="1"/>
</dbReference>
<dbReference type="FunFam" id="3.30.470.20:FF:000018">
    <property type="entry name" value="Trifunctional purine biosynthetic protein adenosine-3"/>
    <property type="match status" value="1"/>
</dbReference>
<dbReference type="InterPro" id="IPR020559">
    <property type="entry name" value="PRibGlycinamide_synth_CS"/>
</dbReference>
<evidence type="ECO:0000256" key="1">
    <source>
        <dbReference type="ARBA" id="ARBA00001936"/>
    </source>
</evidence>
<dbReference type="GO" id="GO:0046872">
    <property type="term" value="F:metal ion binding"/>
    <property type="evidence" value="ECO:0007669"/>
    <property type="project" value="UniProtKB-KW"/>
</dbReference>
<reference evidence="17 18" key="1">
    <citation type="journal article" date="2016" name="Nat. Commun.">
        <title>Thousands of microbial genomes shed light on interconnected biogeochemical processes in an aquifer system.</title>
        <authorList>
            <person name="Anantharaman K."/>
            <person name="Brown C.T."/>
            <person name="Hug L.A."/>
            <person name="Sharon I."/>
            <person name="Castelle C.J."/>
            <person name="Probst A.J."/>
            <person name="Thomas B.C."/>
            <person name="Singh A."/>
            <person name="Wilkins M.J."/>
            <person name="Karaoz U."/>
            <person name="Brodie E.L."/>
            <person name="Williams K.H."/>
            <person name="Hubbard S.S."/>
            <person name="Banfield J.F."/>
        </authorList>
    </citation>
    <scope>NUCLEOTIDE SEQUENCE [LARGE SCALE GENOMIC DNA]</scope>
</reference>
<comment type="similarity">
    <text evidence="11 14">Belongs to the GARS family.</text>
</comment>
<evidence type="ECO:0000256" key="10">
    <source>
        <dbReference type="ARBA" id="ARBA00023211"/>
    </source>
</evidence>
<evidence type="ECO:0000256" key="4">
    <source>
        <dbReference type="ARBA" id="ARBA00013255"/>
    </source>
</evidence>
<comment type="cofactor">
    <cofactor evidence="1">
        <name>Mn(2+)</name>
        <dbReference type="ChEBI" id="CHEBI:29035"/>
    </cofactor>
</comment>
<evidence type="ECO:0000259" key="16">
    <source>
        <dbReference type="PROSITE" id="PS50975"/>
    </source>
</evidence>
<dbReference type="InterPro" id="IPR000115">
    <property type="entry name" value="PRibGlycinamide_synth"/>
</dbReference>
<evidence type="ECO:0000256" key="15">
    <source>
        <dbReference type="PROSITE-ProRule" id="PRU00409"/>
    </source>
</evidence>
<dbReference type="SUPFAM" id="SSF56059">
    <property type="entry name" value="Glutathione synthetase ATP-binding domain-like"/>
    <property type="match status" value="1"/>
</dbReference>
<evidence type="ECO:0000256" key="13">
    <source>
        <dbReference type="ARBA" id="ARBA00042864"/>
    </source>
</evidence>
<feature type="domain" description="ATP-grasp" evidence="16">
    <location>
        <begin position="107"/>
        <end position="313"/>
    </location>
</feature>
<dbReference type="Proteomes" id="UP000179243">
    <property type="component" value="Unassembled WGS sequence"/>
</dbReference>
<dbReference type="SUPFAM" id="SSF52440">
    <property type="entry name" value="PreATP-grasp domain"/>
    <property type="match status" value="1"/>
</dbReference>
<protein>
    <recommendedName>
        <fullName evidence="4 14">Phosphoribosylamine--glycine ligase</fullName>
        <ecNumber evidence="4 14">6.3.4.13</ecNumber>
    </recommendedName>
    <alternativeName>
        <fullName evidence="14">GARS</fullName>
    </alternativeName>
    <alternativeName>
        <fullName evidence="12 14">Glycinamide ribonucleotide synthetase</fullName>
    </alternativeName>
    <alternativeName>
        <fullName evidence="13 14">Phosphoribosylglycinamide synthetase</fullName>
    </alternativeName>
</protein>
<dbReference type="Gene3D" id="3.90.600.10">
    <property type="entry name" value="Phosphoribosylglycinamide synthetase, C-terminal domain"/>
    <property type="match status" value="1"/>
</dbReference>
<dbReference type="AlphaFoldDB" id="A0A1F7EZK6"/>
<comment type="caution">
    <text evidence="17">The sequence shown here is derived from an EMBL/GenBank/DDBJ whole genome shotgun (WGS) entry which is preliminary data.</text>
</comment>
<keyword evidence="10" id="KW-0464">Manganese</keyword>
<dbReference type="NCBIfam" id="TIGR00877">
    <property type="entry name" value="purD"/>
    <property type="match status" value="1"/>
</dbReference>
<evidence type="ECO:0000313" key="18">
    <source>
        <dbReference type="Proteomes" id="UP000179243"/>
    </source>
</evidence>
<accession>A0A1F7EZK6</accession>
<sequence>MKVLVIGNGGREHAIAWKLKQSPHISEIHSSPVNVGIASFGTCTSIAVEDTRGLLDYAIKNSIDLTVVGPEVPLSLGLVDAFRAAGKKIFGPTKAAARIESSKAFAKEVMTKYGVPTARYKKFSSEAGIEEYIRSFPTPPVIKADGLAAGKGVTIPETMDQAIHEARAMLKEGKFGPAGASIVIEECMTGPEASIFAITDGNNFKTFASAQDHKRAFDNDQGPNTGGMGAYAPAKIITPALQQEIDEKILRPVIQGMAAEGCPYTGILYAGLMLTPQGPKVIEFNCRFGDPETEVVLPLFNGDLCEAMLASINSTVDKISLPMFQGTAVTVVLASGGYPDAYEKGKVITGLAEAEKAGAIIFHAGTKKQGPDIVTAGGRVLNVVATGPTLNAAITTAYAAAANISFQRKMMRSDIGKKGI</sequence>
<dbReference type="Gene3D" id="3.30.470.20">
    <property type="entry name" value="ATP-grasp fold, B domain"/>
    <property type="match status" value="1"/>
</dbReference>
<keyword evidence="5 14" id="KW-0436">Ligase</keyword>
<dbReference type="EMBL" id="MFYX01000158">
    <property type="protein sequence ID" value="OGJ99828.1"/>
    <property type="molecule type" value="Genomic_DNA"/>
</dbReference>
<evidence type="ECO:0000256" key="3">
    <source>
        <dbReference type="ARBA" id="ARBA00005174"/>
    </source>
</evidence>
<dbReference type="InterPro" id="IPR020562">
    <property type="entry name" value="PRibGlycinamide_synth_N"/>
</dbReference>
<dbReference type="EC" id="6.3.4.13" evidence="4 14"/>
<evidence type="ECO:0000256" key="14">
    <source>
        <dbReference type="HAMAP-Rule" id="MF_00138"/>
    </source>
</evidence>
<dbReference type="GO" id="GO:0009113">
    <property type="term" value="P:purine nucleobase biosynthetic process"/>
    <property type="evidence" value="ECO:0007669"/>
    <property type="project" value="InterPro"/>
</dbReference>
<dbReference type="InterPro" id="IPR011054">
    <property type="entry name" value="Rudment_hybrid_motif"/>
</dbReference>
<comment type="cofactor">
    <cofactor evidence="2">
        <name>Mg(2+)</name>
        <dbReference type="ChEBI" id="CHEBI:18420"/>
    </cofactor>
</comment>
<evidence type="ECO:0000256" key="8">
    <source>
        <dbReference type="ARBA" id="ARBA00022755"/>
    </source>
</evidence>
<comment type="catalytic activity">
    <reaction evidence="14">
        <text>5-phospho-beta-D-ribosylamine + glycine + ATP = N(1)-(5-phospho-beta-D-ribosyl)glycinamide + ADP + phosphate + H(+)</text>
        <dbReference type="Rhea" id="RHEA:17453"/>
        <dbReference type="ChEBI" id="CHEBI:15378"/>
        <dbReference type="ChEBI" id="CHEBI:30616"/>
        <dbReference type="ChEBI" id="CHEBI:43474"/>
        <dbReference type="ChEBI" id="CHEBI:57305"/>
        <dbReference type="ChEBI" id="CHEBI:58681"/>
        <dbReference type="ChEBI" id="CHEBI:143788"/>
        <dbReference type="ChEBI" id="CHEBI:456216"/>
        <dbReference type="EC" id="6.3.4.13"/>
    </reaction>
</comment>
<dbReference type="Gene3D" id="3.30.1490.20">
    <property type="entry name" value="ATP-grasp fold, A domain"/>
    <property type="match status" value="1"/>
</dbReference>
<dbReference type="PROSITE" id="PS00184">
    <property type="entry name" value="GARS"/>
    <property type="match status" value="1"/>
</dbReference>
<keyword evidence="7 15" id="KW-0547">Nucleotide-binding</keyword>
<keyword evidence="8 14" id="KW-0658">Purine biosynthesis</keyword>
<dbReference type="SMART" id="SM01209">
    <property type="entry name" value="GARS_A"/>
    <property type="match status" value="1"/>
</dbReference>
<dbReference type="InterPro" id="IPR020561">
    <property type="entry name" value="PRibGlycinamid_synth_ATP-grasp"/>
</dbReference>
<comment type="pathway">
    <text evidence="3 14">Purine metabolism; IMP biosynthesis via de novo pathway; N(1)-(5-phospho-D-ribosyl)glycinamide from 5-phospho-alpha-D-ribose 1-diphosphate: step 2/2.</text>
</comment>
<dbReference type="Pfam" id="PF02844">
    <property type="entry name" value="GARS_N"/>
    <property type="match status" value="1"/>
</dbReference>
<dbReference type="PROSITE" id="PS50975">
    <property type="entry name" value="ATP_GRASP"/>
    <property type="match status" value="1"/>
</dbReference>
<name>A0A1F7EZK6_UNCRA</name>
<gene>
    <name evidence="14" type="primary">purD</name>
    <name evidence="17" type="ORF">A2519_17295</name>
</gene>
<dbReference type="InterPro" id="IPR013815">
    <property type="entry name" value="ATP_grasp_subdomain_1"/>
</dbReference>
<dbReference type="GO" id="GO:0006189">
    <property type="term" value="P:'de novo' IMP biosynthetic process"/>
    <property type="evidence" value="ECO:0007669"/>
    <property type="project" value="UniProtKB-UniRule"/>
</dbReference>
<dbReference type="InterPro" id="IPR016185">
    <property type="entry name" value="PreATP-grasp_dom_sf"/>
</dbReference>
<organism evidence="17 18">
    <name type="scientific">Candidatus Raymondbacteria bacterium RIFOXYD12_FULL_49_13</name>
    <dbReference type="NCBI Taxonomy" id="1817890"/>
    <lineage>
        <taxon>Bacteria</taxon>
        <taxon>Raymondiibacteriota</taxon>
    </lineage>
</organism>
<dbReference type="Pfam" id="PF01071">
    <property type="entry name" value="GARS_A"/>
    <property type="match status" value="1"/>
</dbReference>
<evidence type="ECO:0000256" key="9">
    <source>
        <dbReference type="ARBA" id="ARBA00022840"/>
    </source>
</evidence>
<proteinExistence type="inferred from homology"/>
<dbReference type="Gene3D" id="3.40.50.20">
    <property type="match status" value="1"/>
</dbReference>
<evidence type="ECO:0000256" key="12">
    <source>
        <dbReference type="ARBA" id="ARBA00042242"/>
    </source>
</evidence>
<evidence type="ECO:0000256" key="7">
    <source>
        <dbReference type="ARBA" id="ARBA00022741"/>
    </source>
</evidence>
<evidence type="ECO:0000313" key="17">
    <source>
        <dbReference type="EMBL" id="OGJ99828.1"/>
    </source>
</evidence>